<dbReference type="Proteomes" id="UP000003947">
    <property type="component" value="Unassembled WGS sequence"/>
</dbReference>
<feature type="transmembrane region" description="Helical" evidence="1">
    <location>
        <begin position="6"/>
        <end position="25"/>
    </location>
</feature>
<dbReference type="STRING" id="864069.MicloDRAFT_00064360"/>
<organism evidence="2 3">
    <name type="scientific">Microvirga lotononidis</name>
    <dbReference type="NCBI Taxonomy" id="864069"/>
    <lineage>
        <taxon>Bacteria</taxon>
        <taxon>Pseudomonadati</taxon>
        <taxon>Pseudomonadota</taxon>
        <taxon>Alphaproteobacteria</taxon>
        <taxon>Hyphomicrobiales</taxon>
        <taxon>Methylobacteriaceae</taxon>
        <taxon>Microvirga</taxon>
    </lineage>
</organism>
<dbReference type="PATRIC" id="fig|864069.3.peg.6890"/>
<evidence type="ECO:0000313" key="2">
    <source>
        <dbReference type="EMBL" id="EIM25709.1"/>
    </source>
</evidence>
<evidence type="ECO:0000256" key="1">
    <source>
        <dbReference type="SAM" id="Phobius"/>
    </source>
</evidence>
<dbReference type="RefSeq" id="WP_009494190.1">
    <property type="nucleotide sequence ID" value="NZ_CP141048.1"/>
</dbReference>
<reference evidence="2 3" key="1">
    <citation type="submission" date="2012-02" db="EMBL/GenBank/DDBJ databases">
        <title>Improved High-Quality Draft sequence of Microvirga sp. WSM3557.</title>
        <authorList>
            <consortium name="US DOE Joint Genome Institute"/>
            <person name="Lucas S."/>
            <person name="Han J."/>
            <person name="Lapidus A."/>
            <person name="Cheng J.-F."/>
            <person name="Goodwin L."/>
            <person name="Pitluck S."/>
            <person name="Peters L."/>
            <person name="Zhang X."/>
            <person name="Detter J.C."/>
            <person name="Han C."/>
            <person name="Tapia R."/>
            <person name="Land M."/>
            <person name="Hauser L."/>
            <person name="Kyrpides N."/>
            <person name="Ivanova N."/>
            <person name="Pagani I."/>
            <person name="Brau L."/>
            <person name="Yates R."/>
            <person name="O'Hara G."/>
            <person name="Rui T."/>
            <person name="Howieson J."/>
            <person name="Reeve W."/>
            <person name="Woyke T."/>
        </authorList>
    </citation>
    <scope>NUCLEOTIDE SEQUENCE [LARGE SCALE GENOMIC DNA]</scope>
    <source>
        <strain evidence="2 3">WSM3557</strain>
    </source>
</reference>
<sequence>MTDLEFYVALGLIASGAGLVIYGAIQLFRPAPVNPIDWDEEEPCGDWPNTGGCRE</sequence>
<evidence type="ECO:0000313" key="3">
    <source>
        <dbReference type="Proteomes" id="UP000003947"/>
    </source>
</evidence>
<dbReference type="HOGENOM" id="CLU_3027249_0_0_5"/>
<proteinExistence type="predicted"/>
<keyword evidence="1" id="KW-1133">Transmembrane helix</keyword>
<keyword evidence="3" id="KW-1185">Reference proteome</keyword>
<name>I4YP17_9HYPH</name>
<keyword evidence="1" id="KW-0812">Transmembrane</keyword>
<keyword evidence="1" id="KW-0472">Membrane</keyword>
<gene>
    <name evidence="2" type="ORF">MicloDRAFT_00064360</name>
</gene>
<dbReference type="AlphaFoldDB" id="I4YP17"/>
<dbReference type="EMBL" id="JH660647">
    <property type="protein sequence ID" value="EIM25709.1"/>
    <property type="molecule type" value="Genomic_DNA"/>
</dbReference>
<accession>I4YP17</accession>
<protein>
    <submittedName>
        <fullName evidence="2">Uncharacterized protein</fullName>
    </submittedName>
</protein>